<evidence type="ECO:0000313" key="2">
    <source>
        <dbReference type="Proteomes" id="UP000324927"/>
    </source>
</evidence>
<dbReference type="EMBL" id="VTTN01000010">
    <property type="protein sequence ID" value="KAA0593695.1"/>
    <property type="molecule type" value="Genomic_DNA"/>
</dbReference>
<dbReference type="RefSeq" id="WP_149233361.1">
    <property type="nucleotide sequence ID" value="NZ_JALJXJ010000024.1"/>
</dbReference>
<sequence length="762" mass="80130">MPTVHVFASGPRLKDGQTVTVASCRSSQIAEALLAVKLDATMSAPPAASERDASRWDGAGEMQTAVLRDHRPGAAVWLTPEQFALPPHALPLVRKFCDVAGMDAVGGGLDAARAAWKRAEAAGGFILDAAQADLAHAVLPTGTPLLHLPADCPAALRMDRAAKPRTVLVMGDLALLAPQAQAFGTLTGALMQAGLSVALVHLPFRSATQPPDLLPAHTQVLAAPVPETLRQLLREAAVTIDPFHTCGEPYLATAMRHAICARNSIGLMSWTGEEDSASILRDLTARQVALSIPQKPSDGVPALRALTKPPPGRPAALSAGPDMGSVLLVAGGEAGRRRVDALLPLFASLIRRGRLDGLTVVQEAAEIETPAVERYGKPSSGNLYDAVLVCGIPSRSMMEAILLTTERRGLHLEGTAGGTGSALRRLMGGQTTLCASFPGLLNRMDPGRQGILLPPALDLLGAAPAPAGRPVAMVMDATAGLPLATSKGPVLTAIAKASARYGLPLLWFGTPDPDFFRFIPDIRIQAATTRPAILNSLLQCGPLIALAPVDDGVECDGTLPGDERMMLFGASGHRGIYSACSAHAASTLPAGLLVQNSETAWLDAIGRLHGATDMVGLPDVEAIRTERSTDRIADLCLLALLTRIGLPTPASLDGVLTYRQIHREAGRRLPFDEEAYLTANPDVRGAVLAGHFPDGYSHFVQYGMAEGRMPDYAPRDDPSFSELAEQEIAAGRRRMAEAQRLIMDVVGRLQQEENGDGGGSGN</sequence>
<name>A0A5A9GIM0_AZOLI</name>
<protein>
    <submittedName>
        <fullName evidence="1">Uncharacterized protein</fullName>
    </submittedName>
</protein>
<gene>
    <name evidence="1" type="ORF">FZ942_22640</name>
</gene>
<proteinExistence type="predicted"/>
<dbReference type="OrthoDB" id="7366332at2"/>
<organism evidence="1 2">
    <name type="scientific">Azospirillum lipoferum</name>
    <dbReference type="NCBI Taxonomy" id="193"/>
    <lineage>
        <taxon>Bacteria</taxon>
        <taxon>Pseudomonadati</taxon>
        <taxon>Pseudomonadota</taxon>
        <taxon>Alphaproteobacteria</taxon>
        <taxon>Rhodospirillales</taxon>
        <taxon>Azospirillaceae</taxon>
        <taxon>Azospirillum</taxon>
    </lineage>
</organism>
<reference evidence="1 2" key="1">
    <citation type="submission" date="2019-08" db="EMBL/GenBank/DDBJ databases">
        <authorList>
            <person name="Grouzdev D."/>
            <person name="Tikhonova E."/>
            <person name="Kravchenko I."/>
        </authorList>
    </citation>
    <scope>NUCLEOTIDE SEQUENCE [LARGE SCALE GENOMIC DNA]</scope>
    <source>
        <strain evidence="1 2">59b</strain>
    </source>
</reference>
<comment type="caution">
    <text evidence="1">The sequence shown here is derived from an EMBL/GenBank/DDBJ whole genome shotgun (WGS) entry which is preliminary data.</text>
</comment>
<evidence type="ECO:0000313" key="1">
    <source>
        <dbReference type="EMBL" id="KAA0593695.1"/>
    </source>
</evidence>
<accession>A0A5A9GIM0</accession>
<keyword evidence="2" id="KW-1185">Reference proteome</keyword>
<dbReference type="Proteomes" id="UP000324927">
    <property type="component" value="Unassembled WGS sequence"/>
</dbReference>
<dbReference type="AlphaFoldDB" id="A0A5A9GIM0"/>